<proteinExistence type="predicted"/>
<accession>A0A4R6BIL9</accession>
<reference evidence="1 2" key="1">
    <citation type="submission" date="2019-01" db="EMBL/GenBank/DDBJ databases">
        <title>Draft genome sequences of the type strains of six Macrococcus species.</title>
        <authorList>
            <person name="Mazhar S."/>
            <person name="Altermann E."/>
            <person name="Hill C."/>
            <person name="Mcauliffe O."/>
        </authorList>
    </citation>
    <scope>NUCLEOTIDE SEQUENCE [LARGE SCALE GENOMIC DNA]</scope>
    <source>
        <strain evidence="1 2">CCM4809</strain>
    </source>
</reference>
<dbReference type="RefSeq" id="WP_133430148.1">
    <property type="nucleotide sequence ID" value="NZ_BMCC01000001.1"/>
</dbReference>
<keyword evidence="2" id="KW-1185">Reference proteome</keyword>
<evidence type="ECO:0000313" key="2">
    <source>
        <dbReference type="Proteomes" id="UP000295328"/>
    </source>
</evidence>
<gene>
    <name evidence="1" type="ORF">ERX37_07965</name>
</gene>
<comment type="caution">
    <text evidence="1">The sequence shown here is derived from an EMBL/GenBank/DDBJ whole genome shotgun (WGS) entry which is preliminary data.</text>
</comment>
<sequence length="150" mass="17518">MKINEFIELVKILDNKLTVMNESKIKVKYNGVTVMYIGPNQHQFNNDFSNFQSLGPILKENLFNLGRDLAATPPLERIDEKKYSLKLCEVFGGNNKEYINLDLINNRYMFNNKSQTHSFITSFTKSEIDMMPDEIRTMISYKILIPELVR</sequence>
<dbReference type="AlphaFoldDB" id="A0A4R6BIL9"/>
<name>A0A4R6BIL9_9STAP</name>
<organism evidence="1 2">
    <name type="scientific">Macrococcus hajekii</name>
    <dbReference type="NCBI Taxonomy" id="198482"/>
    <lineage>
        <taxon>Bacteria</taxon>
        <taxon>Bacillati</taxon>
        <taxon>Bacillota</taxon>
        <taxon>Bacilli</taxon>
        <taxon>Bacillales</taxon>
        <taxon>Staphylococcaceae</taxon>
        <taxon>Macrococcus</taxon>
    </lineage>
</organism>
<evidence type="ECO:0000313" key="1">
    <source>
        <dbReference type="EMBL" id="TDM01428.1"/>
    </source>
</evidence>
<dbReference type="EMBL" id="SCWE01000003">
    <property type="protein sequence ID" value="TDM01428.1"/>
    <property type="molecule type" value="Genomic_DNA"/>
</dbReference>
<protein>
    <submittedName>
        <fullName evidence="1">Uncharacterized protein</fullName>
    </submittedName>
</protein>
<dbReference type="Proteomes" id="UP000295328">
    <property type="component" value="Unassembled WGS sequence"/>
</dbReference>
<dbReference type="OrthoDB" id="1693033at2"/>